<dbReference type="Pfam" id="PF05726">
    <property type="entry name" value="Pirin_C"/>
    <property type="match status" value="1"/>
</dbReference>
<dbReference type="Gene3D" id="2.60.120.10">
    <property type="entry name" value="Jelly Rolls"/>
    <property type="match status" value="1"/>
</dbReference>
<keyword evidence="6" id="KW-1185">Reference proteome</keyword>
<evidence type="ECO:0000313" key="6">
    <source>
        <dbReference type="Proteomes" id="UP001557485"/>
    </source>
</evidence>
<feature type="domain" description="Pirin C-terminal" evidence="4">
    <location>
        <begin position="191"/>
        <end position="287"/>
    </location>
</feature>
<dbReference type="InterPro" id="IPR011051">
    <property type="entry name" value="RmlC_Cupin_sf"/>
</dbReference>
<evidence type="ECO:0000313" key="5">
    <source>
        <dbReference type="EMBL" id="MEX1668739.1"/>
    </source>
</evidence>
<dbReference type="PANTHER" id="PTHR13903:SF8">
    <property type="entry name" value="PIRIN"/>
    <property type="match status" value="1"/>
</dbReference>
<dbReference type="CDD" id="cd02909">
    <property type="entry name" value="cupin_pirin_N"/>
    <property type="match status" value="1"/>
</dbReference>
<dbReference type="InterPro" id="IPR012093">
    <property type="entry name" value="Pirin"/>
</dbReference>
<dbReference type="PIRSF" id="PIRSF006232">
    <property type="entry name" value="Pirin"/>
    <property type="match status" value="1"/>
</dbReference>
<gene>
    <name evidence="5" type="ORF">AB4876_07435</name>
</gene>
<dbReference type="InterPro" id="IPR003829">
    <property type="entry name" value="Pirin_N_dom"/>
</dbReference>
<feature type="domain" description="Pirin N-terminal" evidence="3">
    <location>
        <begin position="38"/>
        <end position="138"/>
    </location>
</feature>
<dbReference type="RefSeq" id="WP_368381019.1">
    <property type="nucleotide sequence ID" value="NZ_JBFRYA010000005.1"/>
</dbReference>
<organism evidence="5 6">
    <name type="scientific">Zhongshania guokunii</name>
    <dbReference type="NCBI Taxonomy" id="641783"/>
    <lineage>
        <taxon>Bacteria</taxon>
        <taxon>Pseudomonadati</taxon>
        <taxon>Pseudomonadota</taxon>
        <taxon>Gammaproteobacteria</taxon>
        <taxon>Cellvibrionales</taxon>
        <taxon>Spongiibacteraceae</taxon>
        <taxon>Zhongshania</taxon>
    </lineage>
</organism>
<sequence>MTNQQQDSDESLSSDCPVHANAIQKVSARSAEIGGGITVNRVLPSRQRRMIGAWCFLDHAGPAVFRRGGGMKVGPHPHIGLQTFTWMVAGEVLHRDSLGNVAEVRPGEVNLMTAGRGISHTEESLASSEQLHAAQLWIALPHAERECSPAFDHYPNLPGWADGNCQLTLLAGAYNEWTSPAKIYTPLVAIDVLSADGGELELVLKPDFEYGILVLQGEVEVCGERFVENELAYFRPGESQLRISLSPSSQVIFLGGEPFADEIILWWNYVGHSRAEIIQAQLDWEEAAPRFGRISGFDGGPLTAPPLPWTS</sequence>
<comment type="caution">
    <text evidence="5">The sequence shown here is derived from an EMBL/GenBank/DDBJ whole genome shotgun (WGS) entry which is preliminary data.</text>
</comment>
<evidence type="ECO:0000256" key="1">
    <source>
        <dbReference type="ARBA" id="ARBA00008416"/>
    </source>
</evidence>
<evidence type="ECO:0000259" key="3">
    <source>
        <dbReference type="Pfam" id="PF02678"/>
    </source>
</evidence>
<reference evidence="5 6" key="1">
    <citation type="journal article" date="2011" name="Int. J. Syst. Evol. Microbiol.">
        <title>Zhongshania antarctica gen. nov., sp. nov. and Zhongshania guokunii sp. nov., gammaproteobacteria respectively isolated from coastal attached (fast) ice and surface seawater of the Antarctic.</title>
        <authorList>
            <person name="Li H.J."/>
            <person name="Zhang X.Y."/>
            <person name="Chen C.X."/>
            <person name="Zhang Y.J."/>
            <person name="Gao Z.M."/>
            <person name="Yu Y."/>
            <person name="Chen X.L."/>
            <person name="Chen B."/>
            <person name="Zhang Y.Z."/>
        </authorList>
    </citation>
    <scope>NUCLEOTIDE SEQUENCE [LARGE SCALE GENOMIC DNA]</scope>
    <source>
        <strain evidence="5 6">ZS6-22T</strain>
    </source>
</reference>
<dbReference type="EMBL" id="JBFRYA010000005">
    <property type="protein sequence ID" value="MEX1668739.1"/>
    <property type="molecule type" value="Genomic_DNA"/>
</dbReference>
<evidence type="ECO:0000256" key="2">
    <source>
        <dbReference type="RuleBase" id="RU003457"/>
    </source>
</evidence>
<accession>A0ABV3U6X2</accession>
<comment type="similarity">
    <text evidence="1 2">Belongs to the pirin family.</text>
</comment>
<dbReference type="PANTHER" id="PTHR13903">
    <property type="entry name" value="PIRIN-RELATED"/>
    <property type="match status" value="1"/>
</dbReference>
<proteinExistence type="inferred from homology"/>
<dbReference type="InterPro" id="IPR008778">
    <property type="entry name" value="Pirin_C_dom"/>
</dbReference>
<evidence type="ECO:0000259" key="4">
    <source>
        <dbReference type="Pfam" id="PF05726"/>
    </source>
</evidence>
<dbReference type="SUPFAM" id="SSF51182">
    <property type="entry name" value="RmlC-like cupins"/>
    <property type="match status" value="1"/>
</dbReference>
<dbReference type="InterPro" id="IPR014710">
    <property type="entry name" value="RmlC-like_jellyroll"/>
</dbReference>
<dbReference type="Pfam" id="PF02678">
    <property type="entry name" value="Pirin"/>
    <property type="match status" value="1"/>
</dbReference>
<dbReference type="Proteomes" id="UP001557485">
    <property type="component" value="Unassembled WGS sequence"/>
</dbReference>
<name>A0ABV3U6X2_9GAMM</name>
<protein>
    <submittedName>
        <fullName evidence="5">Pirin family protein</fullName>
    </submittedName>
</protein>